<proteinExistence type="predicted"/>
<name>A0ABQ3Y8E5_9ACTN</name>
<dbReference type="InterPro" id="IPR009057">
    <property type="entry name" value="Homeodomain-like_sf"/>
</dbReference>
<dbReference type="Proteomes" id="UP000609879">
    <property type="component" value="Unassembled WGS sequence"/>
</dbReference>
<reference evidence="7 8" key="1">
    <citation type="submission" date="2021-01" db="EMBL/GenBank/DDBJ databases">
        <title>Whole genome shotgun sequence of Actinoplanes deccanensis NBRC 13994.</title>
        <authorList>
            <person name="Komaki H."/>
            <person name="Tamura T."/>
        </authorList>
    </citation>
    <scope>NUCLEOTIDE SEQUENCE [LARGE SCALE GENOMIC DNA]</scope>
    <source>
        <strain evidence="7 8">NBRC 13994</strain>
    </source>
</reference>
<protein>
    <recommendedName>
        <fullName evidence="6">HTH tetR-type domain-containing protein</fullName>
    </recommendedName>
</protein>
<dbReference type="Gene3D" id="1.10.357.10">
    <property type="entry name" value="Tetracycline Repressor, domain 2"/>
    <property type="match status" value="1"/>
</dbReference>
<evidence type="ECO:0000256" key="5">
    <source>
        <dbReference type="PROSITE-ProRule" id="PRU00335"/>
    </source>
</evidence>
<keyword evidence="1" id="KW-0678">Repressor</keyword>
<keyword evidence="2" id="KW-0805">Transcription regulation</keyword>
<keyword evidence="8" id="KW-1185">Reference proteome</keyword>
<organism evidence="7 8">
    <name type="scientific">Paractinoplanes deccanensis</name>
    <dbReference type="NCBI Taxonomy" id="113561"/>
    <lineage>
        <taxon>Bacteria</taxon>
        <taxon>Bacillati</taxon>
        <taxon>Actinomycetota</taxon>
        <taxon>Actinomycetes</taxon>
        <taxon>Micromonosporales</taxon>
        <taxon>Micromonosporaceae</taxon>
        <taxon>Paractinoplanes</taxon>
    </lineage>
</organism>
<dbReference type="Pfam" id="PF13977">
    <property type="entry name" value="TetR_C_6"/>
    <property type="match status" value="1"/>
</dbReference>
<evidence type="ECO:0000313" key="8">
    <source>
        <dbReference type="Proteomes" id="UP000609879"/>
    </source>
</evidence>
<keyword evidence="3 5" id="KW-0238">DNA-binding</keyword>
<dbReference type="PANTHER" id="PTHR30055:SF229">
    <property type="entry name" value="HTH-TYPE TRANSCRIPTIONAL REPRESSOR RV1474C"/>
    <property type="match status" value="1"/>
</dbReference>
<dbReference type="InterPro" id="IPR023772">
    <property type="entry name" value="DNA-bd_HTH_TetR-type_CS"/>
</dbReference>
<dbReference type="PANTHER" id="PTHR30055">
    <property type="entry name" value="HTH-TYPE TRANSCRIPTIONAL REGULATOR RUTR"/>
    <property type="match status" value="1"/>
</dbReference>
<evidence type="ECO:0000256" key="2">
    <source>
        <dbReference type="ARBA" id="ARBA00023015"/>
    </source>
</evidence>
<keyword evidence="4" id="KW-0804">Transcription</keyword>
<accession>A0ABQ3Y8E5</accession>
<evidence type="ECO:0000256" key="4">
    <source>
        <dbReference type="ARBA" id="ARBA00023163"/>
    </source>
</evidence>
<dbReference type="SUPFAM" id="SSF46689">
    <property type="entry name" value="Homeodomain-like"/>
    <property type="match status" value="1"/>
</dbReference>
<dbReference type="InterPro" id="IPR050109">
    <property type="entry name" value="HTH-type_TetR-like_transc_reg"/>
</dbReference>
<dbReference type="PROSITE" id="PS50977">
    <property type="entry name" value="HTH_TETR_2"/>
    <property type="match status" value="1"/>
</dbReference>
<feature type="domain" description="HTH tetR-type" evidence="6">
    <location>
        <begin position="14"/>
        <end position="74"/>
    </location>
</feature>
<dbReference type="InterPro" id="IPR039538">
    <property type="entry name" value="BetI_C"/>
</dbReference>
<dbReference type="InterPro" id="IPR001647">
    <property type="entry name" value="HTH_TetR"/>
</dbReference>
<sequence length="198" mass="21499">MLWDVPRVSEEHLNARREQILDAARACFVAKGLHSTSMQDLIKEAGLSVGAVYRYFKSKDEIIAAIAETVTGGIMQHIETVAAQRLPLAESMDAVLVAIEIQMGPGGHLPIALQVWAEAAIDPAIAAIAKDRYVKLRGALQLLVENAVDSGELPEDTDVAAVTSAYYSLVPGFALQRMLTGTPDKDSYMRGLRLLINR</sequence>
<dbReference type="SUPFAM" id="SSF48498">
    <property type="entry name" value="Tetracyclin repressor-like, C-terminal domain"/>
    <property type="match status" value="1"/>
</dbReference>
<evidence type="ECO:0000259" key="6">
    <source>
        <dbReference type="PROSITE" id="PS50977"/>
    </source>
</evidence>
<dbReference type="InterPro" id="IPR036271">
    <property type="entry name" value="Tet_transcr_reg_TetR-rel_C_sf"/>
</dbReference>
<comment type="caution">
    <text evidence="7">The sequence shown here is derived from an EMBL/GenBank/DDBJ whole genome shotgun (WGS) entry which is preliminary data.</text>
</comment>
<feature type="DNA-binding region" description="H-T-H motif" evidence="5">
    <location>
        <begin position="37"/>
        <end position="56"/>
    </location>
</feature>
<evidence type="ECO:0000256" key="1">
    <source>
        <dbReference type="ARBA" id="ARBA00022491"/>
    </source>
</evidence>
<dbReference type="Pfam" id="PF00440">
    <property type="entry name" value="TetR_N"/>
    <property type="match status" value="1"/>
</dbReference>
<gene>
    <name evidence="7" type="ORF">Ade02nite_49070</name>
</gene>
<evidence type="ECO:0000313" key="7">
    <source>
        <dbReference type="EMBL" id="GID76266.1"/>
    </source>
</evidence>
<dbReference type="PROSITE" id="PS01081">
    <property type="entry name" value="HTH_TETR_1"/>
    <property type="match status" value="1"/>
</dbReference>
<evidence type="ECO:0000256" key="3">
    <source>
        <dbReference type="ARBA" id="ARBA00023125"/>
    </source>
</evidence>
<dbReference type="EMBL" id="BOMI01000095">
    <property type="protein sequence ID" value="GID76266.1"/>
    <property type="molecule type" value="Genomic_DNA"/>
</dbReference>
<dbReference type="PRINTS" id="PR00455">
    <property type="entry name" value="HTHTETR"/>
</dbReference>